<dbReference type="Gene3D" id="3.40.50.12780">
    <property type="entry name" value="N-terminal domain of ligase-like"/>
    <property type="match status" value="1"/>
</dbReference>
<keyword evidence="1" id="KW-0812">Transmembrane</keyword>
<dbReference type="RefSeq" id="WP_378281934.1">
    <property type="nucleotide sequence ID" value="NZ_JBHSON010000013.1"/>
</dbReference>
<dbReference type="InterPro" id="IPR045851">
    <property type="entry name" value="AMP-bd_C_sf"/>
</dbReference>
<proteinExistence type="predicted"/>
<dbReference type="InterPro" id="IPR025110">
    <property type="entry name" value="AMP-bd_C"/>
</dbReference>
<feature type="transmembrane region" description="Helical" evidence="1">
    <location>
        <begin position="255"/>
        <end position="276"/>
    </location>
</feature>
<dbReference type="Pfam" id="PF00501">
    <property type="entry name" value="AMP-binding"/>
    <property type="match status" value="1"/>
</dbReference>
<evidence type="ECO:0000313" key="4">
    <source>
        <dbReference type="EMBL" id="MFC5746311.1"/>
    </source>
</evidence>
<comment type="caution">
    <text evidence="4">The sequence shown here is derived from an EMBL/GenBank/DDBJ whole genome shotgun (WGS) entry which is preliminary data.</text>
</comment>
<evidence type="ECO:0000256" key="1">
    <source>
        <dbReference type="SAM" id="Phobius"/>
    </source>
</evidence>
<dbReference type="InterPro" id="IPR020845">
    <property type="entry name" value="AMP-binding_CS"/>
</dbReference>
<evidence type="ECO:0000259" key="2">
    <source>
        <dbReference type="Pfam" id="PF00501"/>
    </source>
</evidence>
<dbReference type="Pfam" id="PF13193">
    <property type="entry name" value="AMP-binding_C"/>
    <property type="match status" value="1"/>
</dbReference>
<dbReference type="PROSITE" id="PS00455">
    <property type="entry name" value="AMP_BINDING"/>
    <property type="match status" value="1"/>
</dbReference>
<dbReference type="PANTHER" id="PTHR43767:SF1">
    <property type="entry name" value="NONRIBOSOMAL PEPTIDE SYNTHASE PES1 (EUROFUNG)-RELATED"/>
    <property type="match status" value="1"/>
</dbReference>
<sequence length="563" mass="59815">MSDLIKETFPNASRTGFGRSLIAPGGRFAVVEEDVLGERMAVFADRAASILELLTTATAAYPDREYLADEDRRLTYREHLSAVAELARILREEHGVEPGDRVGLIAANCIEWVIGFWAVLAAGGVVVAMNGFWSDPEIEAAAALVAPRLVLGDDRRLEAVARAAPGLPRLRFTPELYDRITGAGAAPPAVPAAEEDDPAVLIFTSGTTGRPKAVAHSHRSVVGFVACNRFNTLVRAGAMPAAPPPPARVLVTPPLFHLSALYGAVLMFTVSGGLLIMRPGRFGEERTLRAIESERVTVWLSVGSAAPRVAAHPERDRYDLSSLASVVVGGAPMSPAVKRQLSEAFPSAAAGFRMGYTSSEGGSIVASIGGADFIAHPESTGPLQDGVQVSVRDGDGTALPLGSEGFVHVRSPYTMLGYWDDPEATAEVFGPGRWLAMGDIGRIEDGLLYVNSRAGDLIFVSAENVHPSEVEYRLEAHPDVEESAVAGIDDPVTGQAVMAFVVLREKAAAGERELADWCRSALPPYKVPTAWRLRTEPLPRNAAGKVLRTALLAAEPGPGRTAP</sequence>
<dbReference type="EMBL" id="JBHSON010000013">
    <property type="protein sequence ID" value="MFC5746311.1"/>
    <property type="molecule type" value="Genomic_DNA"/>
</dbReference>
<gene>
    <name evidence="4" type="ORF">ACFPZN_11880</name>
</gene>
<keyword evidence="5" id="KW-1185">Reference proteome</keyword>
<dbReference type="InterPro" id="IPR050237">
    <property type="entry name" value="ATP-dep_AMP-bd_enzyme"/>
</dbReference>
<dbReference type="SUPFAM" id="SSF56801">
    <property type="entry name" value="Acetyl-CoA synthetase-like"/>
    <property type="match status" value="1"/>
</dbReference>
<organism evidence="4 5">
    <name type="scientific">Actinomadura rugatobispora</name>
    <dbReference type="NCBI Taxonomy" id="1994"/>
    <lineage>
        <taxon>Bacteria</taxon>
        <taxon>Bacillati</taxon>
        <taxon>Actinomycetota</taxon>
        <taxon>Actinomycetes</taxon>
        <taxon>Streptosporangiales</taxon>
        <taxon>Thermomonosporaceae</taxon>
        <taxon>Actinomadura</taxon>
    </lineage>
</organism>
<dbReference type="Proteomes" id="UP001596074">
    <property type="component" value="Unassembled WGS sequence"/>
</dbReference>
<accession>A0ABW0ZSP1</accession>
<dbReference type="InterPro" id="IPR042099">
    <property type="entry name" value="ANL_N_sf"/>
</dbReference>
<evidence type="ECO:0000259" key="3">
    <source>
        <dbReference type="Pfam" id="PF13193"/>
    </source>
</evidence>
<dbReference type="PANTHER" id="PTHR43767">
    <property type="entry name" value="LONG-CHAIN-FATTY-ACID--COA LIGASE"/>
    <property type="match status" value="1"/>
</dbReference>
<keyword evidence="1" id="KW-0472">Membrane</keyword>
<protein>
    <submittedName>
        <fullName evidence="4">Class I adenylate-forming enzyme family protein</fullName>
    </submittedName>
</protein>
<name>A0ABW0ZSP1_9ACTN</name>
<evidence type="ECO:0000313" key="5">
    <source>
        <dbReference type="Proteomes" id="UP001596074"/>
    </source>
</evidence>
<feature type="domain" description="AMP-binding enzyme C-terminal" evidence="3">
    <location>
        <begin position="469"/>
        <end position="545"/>
    </location>
</feature>
<keyword evidence="1" id="KW-1133">Transmembrane helix</keyword>
<dbReference type="InterPro" id="IPR000873">
    <property type="entry name" value="AMP-dep_synth/lig_dom"/>
</dbReference>
<dbReference type="Gene3D" id="3.30.300.30">
    <property type="match status" value="1"/>
</dbReference>
<feature type="domain" description="AMP-dependent synthetase/ligase" evidence="2">
    <location>
        <begin position="57"/>
        <end position="419"/>
    </location>
</feature>
<reference evidence="5" key="1">
    <citation type="journal article" date="2019" name="Int. J. Syst. Evol. Microbiol.">
        <title>The Global Catalogue of Microorganisms (GCM) 10K type strain sequencing project: providing services to taxonomists for standard genome sequencing and annotation.</title>
        <authorList>
            <consortium name="The Broad Institute Genomics Platform"/>
            <consortium name="The Broad Institute Genome Sequencing Center for Infectious Disease"/>
            <person name="Wu L."/>
            <person name="Ma J."/>
        </authorList>
    </citation>
    <scope>NUCLEOTIDE SEQUENCE [LARGE SCALE GENOMIC DNA]</scope>
    <source>
        <strain evidence="5">KCTC 42087</strain>
    </source>
</reference>